<dbReference type="Gene3D" id="1.10.420.10">
    <property type="entry name" value="Peroxidase, domain 2"/>
    <property type="match status" value="1"/>
</dbReference>
<dbReference type="GO" id="GO:0004386">
    <property type="term" value="F:helicase activity"/>
    <property type="evidence" value="ECO:0007669"/>
    <property type="project" value="UniProtKB-KW"/>
</dbReference>
<dbReference type="GO" id="GO:0016688">
    <property type="term" value="F:L-ascorbate peroxidase activity"/>
    <property type="evidence" value="ECO:0007669"/>
    <property type="project" value="UniProtKB-EC"/>
</dbReference>
<dbReference type="GO" id="GO:0020037">
    <property type="term" value="F:heme binding"/>
    <property type="evidence" value="ECO:0007669"/>
    <property type="project" value="InterPro"/>
</dbReference>
<dbReference type="SUPFAM" id="SSF52540">
    <property type="entry name" value="P-loop containing nucleoside triphosphate hydrolases"/>
    <property type="match status" value="1"/>
</dbReference>
<comment type="similarity">
    <text evidence="2">Belongs to the peroxidase family. Ascorbate peroxidase subfamily.</text>
</comment>
<dbReference type="SMART" id="SM00487">
    <property type="entry name" value="DEXDc"/>
    <property type="match status" value="1"/>
</dbReference>
<dbReference type="Proteomes" id="UP000631114">
    <property type="component" value="Unassembled WGS sequence"/>
</dbReference>
<evidence type="ECO:0000313" key="11">
    <source>
        <dbReference type="EMBL" id="KAF9610163.1"/>
    </source>
</evidence>
<keyword evidence="7" id="KW-0694">RNA-binding</keyword>
<evidence type="ECO:0000256" key="7">
    <source>
        <dbReference type="ARBA" id="ARBA00022884"/>
    </source>
</evidence>
<dbReference type="InterPro" id="IPR019793">
    <property type="entry name" value="Peroxidases_heam-ligand_BS"/>
</dbReference>
<comment type="cofactor">
    <cofactor evidence="1">
        <name>heme b</name>
        <dbReference type="ChEBI" id="CHEBI:60344"/>
    </cofactor>
</comment>
<comment type="caution">
    <text evidence="11">The sequence shown here is derived from an EMBL/GenBank/DDBJ whole genome shotgun (WGS) entry which is preliminary data.</text>
</comment>
<dbReference type="EMBL" id="JADFTS010000004">
    <property type="protein sequence ID" value="KAF9610163.1"/>
    <property type="molecule type" value="Genomic_DNA"/>
</dbReference>
<dbReference type="InterPro" id="IPR027417">
    <property type="entry name" value="P-loop_NTPase"/>
</dbReference>
<dbReference type="PROSITE" id="PS00435">
    <property type="entry name" value="PEROXIDASE_1"/>
    <property type="match status" value="1"/>
</dbReference>
<feature type="domain" description="Helicase ATP-binding" evidence="10">
    <location>
        <begin position="124"/>
        <end position="294"/>
    </location>
</feature>
<dbReference type="InterPro" id="IPR014001">
    <property type="entry name" value="Helicase_ATP-bd"/>
</dbReference>
<keyword evidence="6" id="KW-0067">ATP-binding</keyword>
<dbReference type="EC" id="1.11.1.11" evidence="3"/>
<dbReference type="InterPro" id="IPR002207">
    <property type="entry name" value="Peroxidase_I"/>
</dbReference>
<evidence type="ECO:0000256" key="5">
    <source>
        <dbReference type="ARBA" id="ARBA00022801"/>
    </source>
</evidence>
<keyword evidence="8" id="KW-0560">Oxidoreductase</keyword>
<dbReference type="AlphaFoldDB" id="A0A835LVV5"/>
<evidence type="ECO:0000313" key="12">
    <source>
        <dbReference type="Proteomes" id="UP000631114"/>
    </source>
</evidence>
<evidence type="ECO:0000256" key="1">
    <source>
        <dbReference type="ARBA" id="ARBA00001970"/>
    </source>
</evidence>
<dbReference type="PRINTS" id="PR00458">
    <property type="entry name" value="PEROXIDASE"/>
</dbReference>
<evidence type="ECO:0000256" key="6">
    <source>
        <dbReference type="ARBA" id="ARBA00022806"/>
    </source>
</evidence>
<dbReference type="PANTHER" id="PTHR47958">
    <property type="entry name" value="ATP-DEPENDENT RNA HELICASE DBP3"/>
    <property type="match status" value="1"/>
</dbReference>
<proteinExistence type="inferred from homology"/>
<dbReference type="Pfam" id="PF00270">
    <property type="entry name" value="DEAD"/>
    <property type="match status" value="1"/>
</dbReference>
<protein>
    <recommendedName>
        <fullName evidence="3">L-ascorbate peroxidase</fullName>
        <ecNumber evidence="3">1.11.1.11</ecNumber>
    </recommendedName>
</protein>
<keyword evidence="4" id="KW-0479">Metal-binding</keyword>
<keyword evidence="5" id="KW-0378">Hydrolase</keyword>
<dbReference type="PRINTS" id="PR00459">
    <property type="entry name" value="ASPEROXIDASE"/>
</dbReference>
<evidence type="ECO:0000256" key="3">
    <source>
        <dbReference type="ARBA" id="ARBA00012940"/>
    </source>
</evidence>
<keyword evidence="12" id="KW-1185">Reference proteome</keyword>
<dbReference type="OrthoDB" id="10265785at2759"/>
<evidence type="ECO:0000256" key="4">
    <source>
        <dbReference type="ARBA" id="ARBA00022723"/>
    </source>
</evidence>
<keyword evidence="6" id="KW-0547">Nucleotide-binding</keyword>
<dbReference type="GO" id="GO:0006979">
    <property type="term" value="P:response to oxidative stress"/>
    <property type="evidence" value="ECO:0007669"/>
    <property type="project" value="InterPro"/>
</dbReference>
<dbReference type="GO" id="GO:0005524">
    <property type="term" value="F:ATP binding"/>
    <property type="evidence" value="ECO:0007669"/>
    <property type="project" value="InterPro"/>
</dbReference>
<dbReference type="SUPFAM" id="SSF48113">
    <property type="entry name" value="Heme-dependent peroxidases"/>
    <property type="match status" value="1"/>
</dbReference>
<evidence type="ECO:0000256" key="9">
    <source>
        <dbReference type="ARBA" id="ARBA00023004"/>
    </source>
</evidence>
<name>A0A835LVV5_9MAGN</name>
<dbReference type="InterPro" id="IPR010255">
    <property type="entry name" value="Haem_peroxidase_sf"/>
</dbReference>
<dbReference type="GO" id="GO:0016787">
    <property type="term" value="F:hydrolase activity"/>
    <property type="evidence" value="ECO:0007669"/>
    <property type="project" value="UniProtKB-KW"/>
</dbReference>
<dbReference type="GO" id="GO:0046872">
    <property type="term" value="F:metal ion binding"/>
    <property type="evidence" value="ECO:0007669"/>
    <property type="project" value="UniProtKB-KW"/>
</dbReference>
<dbReference type="GO" id="GO:0003723">
    <property type="term" value="F:RNA binding"/>
    <property type="evidence" value="ECO:0007669"/>
    <property type="project" value="UniProtKB-KW"/>
</dbReference>
<gene>
    <name evidence="11" type="ORF">IFM89_020600</name>
</gene>
<feature type="non-terminal residue" evidence="11">
    <location>
        <position position="413"/>
    </location>
</feature>
<evidence type="ECO:0000256" key="8">
    <source>
        <dbReference type="ARBA" id="ARBA00023002"/>
    </source>
</evidence>
<evidence type="ECO:0000256" key="2">
    <source>
        <dbReference type="ARBA" id="ARBA00006873"/>
    </source>
</evidence>
<dbReference type="PROSITE" id="PS51192">
    <property type="entry name" value="HELICASE_ATP_BIND_1"/>
    <property type="match status" value="1"/>
</dbReference>
<dbReference type="InterPro" id="IPR011545">
    <property type="entry name" value="DEAD/DEAH_box_helicase_dom"/>
</dbReference>
<keyword evidence="9" id="KW-0408">Iron</keyword>
<dbReference type="CDD" id="cd17963">
    <property type="entry name" value="DEADc_DDX19_DDX25"/>
    <property type="match status" value="1"/>
</dbReference>
<sequence>NYGNKLSFNLSQIYFVLELFDAAACKSTTNTDATHPVEEESTSSSTTPLPKLESLKIEEDVKKENDFLEEAEDTNITTVTTEYTLYSTAATFEDLKLSSELLRGFYVEMKFTRFSKIQSVSLPMILSPPYKNLIAQAHNGSGKTTCFVLGMLSRVDPNLKSPQALCVCPTRELVVQNLEVLRKMGKYTGITSIPALPTKDGRRGQVVDQVVIETPGTTGKWFSYKTLDPRDLKILVFDEADHMMADSGFQEDSLKLMRDIRKANRNIQILLFSATFNETVKSFAAKHVSDPNQMFASTFDELFVSLMKYVNISGSDHLRDVFVKQMGLSDQDIVALSGGHTLGRCHKECSGFEGPWTVNPLIFDNSYFKSEIDGVEVVTDIIDEDIIDGVECGEDFINDSDCDEDNDIDNDYM</sequence>
<dbReference type="Gene3D" id="3.40.50.300">
    <property type="entry name" value="P-loop containing nucleotide triphosphate hydrolases"/>
    <property type="match status" value="1"/>
</dbReference>
<organism evidence="11 12">
    <name type="scientific">Coptis chinensis</name>
    <dbReference type="NCBI Taxonomy" id="261450"/>
    <lineage>
        <taxon>Eukaryota</taxon>
        <taxon>Viridiplantae</taxon>
        <taxon>Streptophyta</taxon>
        <taxon>Embryophyta</taxon>
        <taxon>Tracheophyta</taxon>
        <taxon>Spermatophyta</taxon>
        <taxon>Magnoliopsida</taxon>
        <taxon>Ranunculales</taxon>
        <taxon>Ranunculaceae</taxon>
        <taxon>Coptidoideae</taxon>
        <taxon>Coptis</taxon>
    </lineage>
</organism>
<reference evidence="11 12" key="1">
    <citation type="submission" date="2020-10" db="EMBL/GenBank/DDBJ databases">
        <title>The Coptis chinensis genome and diversification of protoberbering-type alkaloids.</title>
        <authorList>
            <person name="Wang B."/>
            <person name="Shu S."/>
            <person name="Song C."/>
            <person name="Liu Y."/>
        </authorList>
    </citation>
    <scope>NUCLEOTIDE SEQUENCE [LARGE SCALE GENOMIC DNA]</scope>
    <source>
        <strain evidence="11">HL-2020</strain>
        <tissue evidence="11">Leaf</tissue>
    </source>
</reference>
<keyword evidence="6" id="KW-0347">Helicase</keyword>
<dbReference type="InterPro" id="IPR002016">
    <property type="entry name" value="Haem_peroxidase"/>
</dbReference>
<dbReference type="Pfam" id="PF00141">
    <property type="entry name" value="peroxidase"/>
    <property type="match status" value="1"/>
</dbReference>
<accession>A0A835LVV5</accession>
<evidence type="ECO:0000259" key="10">
    <source>
        <dbReference type="PROSITE" id="PS51192"/>
    </source>
</evidence>